<keyword evidence="6 7" id="KW-0472">Membrane</keyword>
<dbReference type="PROSITE" id="PS50850">
    <property type="entry name" value="MFS"/>
    <property type="match status" value="1"/>
</dbReference>
<feature type="transmembrane region" description="Helical" evidence="7">
    <location>
        <begin position="290"/>
        <end position="308"/>
    </location>
</feature>
<feature type="transmembrane region" description="Helical" evidence="7">
    <location>
        <begin position="351"/>
        <end position="370"/>
    </location>
</feature>
<dbReference type="RefSeq" id="WP_191699672.1">
    <property type="nucleotide sequence ID" value="NZ_JACSPZ010000003.1"/>
</dbReference>
<feature type="transmembrane region" description="Helical" evidence="7">
    <location>
        <begin position="42"/>
        <end position="61"/>
    </location>
</feature>
<dbReference type="Gene3D" id="1.20.1250.20">
    <property type="entry name" value="MFS general substrate transporter like domains"/>
    <property type="match status" value="1"/>
</dbReference>
<organism evidence="9 10">
    <name type="scientific">Solibacillus faecavium</name>
    <dbReference type="NCBI Taxonomy" id="2762221"/>
    <lineage>
        <taxon>Bacteria</taxon>
        <taxon>Bacillati</taxon>
        <taxon>Bacillota</taxon>
        <taxon>Bacilli</taxon>
        <taxon>Bacillales</taxon>
        <taxon>Caryophanaceae</taxon>
        <taxon>Solibacillus</taxon>
    </lineage>
</organism>
<evidence type="ECO:0000256" key="6">
    <source>
        <dbReference type="ARBA" id="ARBA00023136"/>
    </source>
</evidence>
<dbReference type="SUPFAM" id="SSF103473">
    <property type="entry name" value="MFS general substrate transporter"/>
    <property type="match status" value="1"/>
</dbReference>
<evidence type="ECO:0000256" key="7">
    <source>
        <dbReference type="SAM" id="Phobius"/>
    </source>
</evidence>
<gene>
    <name evidence="9" type="ORF">H9635_08025</name>
</gene>
<dbReference type="PANTHER" id="PTHR23517:SF3">
    <property type="entry name" value="INTEGRAL MEMBRANE TRANSPORT PROTEIN"/>
    <property type="match status" value="1"/>
</dbReference>
<feature type="transmembrane region" description="Helical" evidence="7">
    <location>
        <begin position="137"/>
        <end position="159"/>
    </location>
</feature>
<keyword evidence="10" id="KW-1185">Reference proteome</keyword>
<keyword evidence="4 7" id="KW-0812">Transmembrane</keyword>
<feature type="transmembrane region" description="Helical" evidence="7">
    <location>
        <begin position="222"/>
        <end position="244"/>
    </location>
</feature>
<evidence type="ECO:0000256" key="4">
    <source>
        <dbReference type="ARBA" id="ARBA00022692"/>
    </source>
</evidence>
<comment type="subcellular location">
    <subcellularLocation>
        <location evidence="1">Cell membrane</location>
        <topology evidence="1">Multi-pass membrane protein</topology>
    </subcellularLocation>
</comment>
<evidence type="ECO:0000256" key="3">
    <source>
        <dbReference type="ARBA" id="ARBA00022475"/>
    </source>
</evidence>
<sequence length="409" mass="45477">MNFRDFNRSVQIRIILKFVTVITNTAVLPFIVLYFANEIGSVKITILAIGIGVITLFGGLLGGQLADLKGRKLTIVIGESMTAVGFMLLLLGQILNEYMILLSVVAFILTNFFTAMALPGYSALILDETTMENRKSVYIYSMWTSYLGFAIGSSIGGLLFAGYKILLFTFIIISSIITVIVIMKWIPETLHKATQETSLSIKEDEGHSINNSIWKVVWNNKILLLLLFLGFVFSLMDQQIGYYLSLHYYDLFGEDSYSLLGFLRTENTVIAVVFLLVVKKLFVRFNEMNVALTGGVLLFVGYILLSMLQTQPQLFSAMFLAAVGEILLFPALQGISANFIPASFRGRYSSLANNVGMLGGMFAVTFMLFHPLGLPLIVTISYLIVGILTLLTLSILKIKVEKIQQEEYA</sequence>
<keyword evidence="3" id="KW-1003">Cell membrane</keyword>
<feature type="transmembrane region" description="Helical" evidence="7">
    <location>
        <begin position="100"/>
        <end position="125"/>
    </location>
</feature>
<dbReference type="Pfam" id="PF07690">
    <property type="entry name" value="MFS_1"/>
    <property type="match status" value="1"/>
</dbReference>
<dbReference type="PANTHER" id="PTHR23517">
    <property type="entry name" value="RESISTANCE PROTEIN MDTM, PUTATIVE-RELATED-RELATED"/>
    <property type="match status" value="1"/>
</dbReference>
<evidence type="ECO:0000256" key="5">
    <source>
        <dbReference type="ARBA" id="ARBA00022989"/>
    </source>
</evidence>
<feature type="transmembrane region" description="Helical" evidence="7">
    <location>
        <begin position="12"/>
        <end position="36"/>
    </location>
</feature>
<accession>A0ABR8XXK5</accession>
<dbReference type="EMBL" id="JACSPZ010000003">
    <property type="protein sequence ID" value="MBD8036686.1"/>
    <property type="molecule type" value="Genomic_DNA"/>
</dbReference>
<keyword evidence="5 7" id="KW-1133">Transmembrane helix</keyword>
<evidence type="ECO:0000259" key="8">
    <source>
        <dbReference type="PROSITE" id="PS50850"/>
    </source>
</evidence>
<feature type="transmembrane region" description="Helical" evidence="7">
    <location>
        <begin position="165"/>
        <end position="186"/>
    </location>
</feature>
<protein>
    <submittedName>
        <fullName evidence="9">MFS transporter</fullName>
    </submittedName>
</protein>
<feature type="transmembrane region" description="Helical" evidence="7">
    <location>
        <begin position="376"/>
        <end position="396"/>
    </location>
</feature>
<comment type="caution">
    <text evidence="9">The sequence shown here is derived from an EMBL/GenBank/DDBJ whole genome shotgun (WGS) entry which is preliminary data.</text>
</comment>
<evidence type="ECO:0000256" key="2">
    <source>
        <dbReference type="ARBA" id="ARBA00022448"/>
    </source>
</evidence>
<dbReference type="Proteomes" id="UP000619101">
    <property type="component" value="Unassembled WGS sequence"/>
</dbReference>
<dbReference type="InterPro" id="IPR020846">
    <property type="entry name" value="MFS_dom"/>
</dbReference>
<feature type="domain" description="Major facilitator superfamily (MFS) profile" evidence="8">
    <location>
        <begin position="1"/>
        <end position="404"/>
    </location>
</feature>
<dbReference type="InterPro" id="IPR036259">
    <property type="entry name" value="MFS_trans_sf"/>
</dbReference>
<feature type="transmembrane region" description="Helical" evidence="7">
    <location>
        <begin position="73"/>
        <end position="94"/>
    </location>
</feature>
<evidence type="ECO:0000313" key="10">
    <source>
        <dbReference type="Proteomes" id="UP000619101"/>
    </source>
</evidence>
<reference evidence="9 10" key="1">
    <citation type="submission" date="2020-08" db="EMBL/GenBank/DDBJ databases">
        <title>A Genomic Blueprint of the Chicken Gut Microbiome.</title>
        <authorList>
            <person name="Gilroy R."/>
            <person name="Ravi A."/>
            <person name="Getino M."/>
            <person name="Pursley I."/>
            <person name="Horton D.L."/>
            <person name="Alikhan N.-F."/>
            <person name="Baker D."/>
            <person name="Gharbi K."/>
            <person name="Hall N."/>
            <person name="Watson M."/>
            <person name="Adriaenssens E.M."/>
            <person name="Foster-Nyarko E."/>
            <person name="Jarju S."/>
            <person name="Secka A."/>
            <person name="Antonio M."/>
            <person name="Oren A."/>
            <person name="Chaudhuri R."/>
            <person name="La Ragione R.M."/>
            <person name="Hildebrand F."/>
            <person name="Pallen M.J."/>
        </authorList>
    </citation>
    <scope>NUCLEOTIDE SEQUENCE [LARGE SCALE GENOMIC DNA]</scope>
    <source>
        <strain evidence="9 10">A46</strain>
    </source>
</reference>
<keyword evidence="2" id="KW-0813">Transport</keyword>
<dbReference type="InterPro" id="IPR011701">
    <property type="entry name" value="MFS"/>
</dbReference>
<evidence type="ECO:0000313" key="9">
    <source>
        <dbReference type="EMBL" id="MBD8036686.1"/>
    </source>
</evidence>
<evidence type="ECO:0000256" key="1">
    <source>
        <dbReference type="ARBA" id="ARBA00004651"/>
    </source>
</evidence>
<proteinExistence type="predicted"/>
<feature type="transmembrane region" description="Helical" evidence="7">
    <location>
        <begin position="314"/>
        <end position="339"/>
    </location>
</feature>
<name>A0ABR8XXK5_9BACL</name>
<feature type="transmembrane region" description="Helical" evidence="7">
    <location>
        <begin position="256"/>
        <end position="278"/>
    </location>
</feature>
<dbReference type="InterPro" id="IPR050171">
    <property type="entry name" value="MFS_Transporters"/>
</dbReference>